<dbReference type="AlphaFoldDB" id="A0A9W3G2D2"/>
<evidence type="ECO:0000313" key="2">
    <source>
        <dbReference type="RefSeq" id="XP_045371027.1"/>
    </source>
</evidence>
<name>A0A9W3G2D2_CAMBA</name>
<dbReference type="RefSeq" id="XP_045371027.1">
    <property type="nucleotide sequence ID" value="XM_045515071.1"/>
</dbReference>
<sequence length="277" mass="29767">MRGADSCCLLRARCVPGTAQGLRRLRPVQDALVSLFLYLTPETKPQRGEVARFPSAPVGLSGAGNEAEPGQFTRKRNLLEGCRVLMESSGRLETRLRNTELKTSQQASKQKECGLASNWIGSQDLRLDPAKPGSPRRQVDTGGRVWGRSEDWRTGRPARGCEGVCVLRTTVGTGGPPISQARPLAGGFAFLHLQIFLQELRGQSRTSGRSGLTKWISQPSPRSAVTSRLPPLCVEGLGMAVGRRRGAQREGGLPGGQDPSSTLVPCPLAPLPPLTPF</sequence>
<reference evidence="2" key="1">
    <citation type="submission" date="2025-08" db="UniProtKB">
        <authorList>
            <consortium name="RefSeq"/>
        </authorList>
    </citation>
    <scope>IDENTIFICATION</scope>
    <source>
        <tissue evidence="2">Blood</tissue>
    </source>
</reference>
<organism evidence="2">
    <name type="scientific">Camelus bactrianus</name>
    <name type="common">Bactrian camel</name>
    <dbReference type="NCBI Taxonomy" id="9837"/>
    <lineage>
        <taxon>Eukaryota</taxon>
        <taxon>Metazoa</taxon>
        <taxon>Chordata</taxon>
        <taxon>Craniata</taxon>
        <taxon>Vertebrata</taxon>
        <taxon>Euteleostomi</taxon>
        <taxon>Mammalia</taxon>
        <taxon>Eutheria</taxon>
        <taxon>Laurasiatheria</taxon>
        <taxon>Artiodactyla</taxon>
        <taxon>Tylopoda</taxon>
        <taxon>Camelidae</taxon>
        <taxon>Camelus</taxon>
    </lineage>
</organism>
<protein>
    <submittedName>
        <fullName evidence="2">Uncharacterized protein LOC123616233</fullName>
    </submittedName>
</protein>
<accession>A0A9W3G2D2</accession>
<evidence type="ECO:0000256" key="1">
    <source>
        <dbReference type="SAM" id="MobiDB-lite"/>
    </source>
</evidence>
<feature type="region of interest" description="Disordered" evidence="1">
    <location>
        <begin position="48"/>
        <end position="71"/>
    </location>
</feature>
<gene>
    <name evidence="2" type="primary">LOC123616233</name>
</gene>
<proteinExistence type="predicted"/>
<feature type="region of interest" description="Disordered" evidence="1">
    <location>
        <begin position="124"/>
        <end position="151"/>
    </location>
</feature>
<feature type="compositionally biased region" description="Pro residues" evidence="1">
    <location>
        <begin position="267"/>
        <end position="277"/>
    </location>
</feature>
<feature type="region of interest" description="Disordered" evidence="1">
    <location>
        <begin position="244"/>
        <end position="277"/>
    </location>
</feature>